<dbReference type="InterPro" id="IPR020846">
    <property type="entry name" value="MFS_dom"/>
</dbReference>
<keyword evidence="2" id="KW-0472">Membrane</keyword>
<dbReference type="PROSITE" id="PS50850">
    <property type="entry name" value="MFS"/>
    <property type="match status" value="1"/>
</dbReference>
<feature type="transmembrane region" description="Helical" evidence="2">
    <location>
        <begin position="128"/>
        <end position="154"/>
    </location>
</feature>
<dbReference type="KEGG" id="lgi:LOTGIDRAFT_212648"/>
<dbReference type="CDD" id="cd17352">
    <property type="entry name" value="MFS_MCT_SLC16"/>
    <property type="match status" value="1"/>
</dbReference>
<comment type="subcellular location">
    <subcellularLocation>
        <location evidence="1">Membrane</location>
        <topology evidence="1">Multi-pass membrane protein</topology>
    </subcellularLocation>
</comment>
<feature type="transmembrane region" description="Helical" evidence="2">
    <location>
        <begin position="380"/>
        <end position="404"/>
    </location>
</feature>
<dbReference type="HOGENOM" id="CLU_001265_59_2_1"/>
<dbReference type="EMBL" id="KB200329">
    <property type="protein sequence ID" value="ESP02002.1"/>
    <property type="molecule type" value="Genomic_DNA"/>
</dbReference>
<dbReference type="RefSeq" id="XP_009047160.1">
    <property type="nucleotide sequence ID" value="XM_009048912.1"/>
</dbReference>
<dbReference type="AlphaFoldDB" id="V4B8E1"/>
<dbReference type="InterPro" id="IPR036259">
    <property type="entry name" value="MFS_trans_sf"/>
</dbReference>
<dbReference type="GeneID" id="20246375"/>
<reference evidence="4 5" key="1">
    <citation type="journal article" date="2013" name="Nature">
        <title>Insights into bilaterian evolution from three spiralian genomes.</title>
        <authorList>
            <person name="Simakov O."/>
            <person name="Marletaz F."/>
            <person name="Cho S.J."/>
            <person name="Edsinger-Gonzales E."/>
            <person name="Havlak P."/>
            <person name="Hellsten U."/>
            <person name="Kuo D.H."/>
            <person name="Larsson T."/>
            <person name="Lv J."/>
            <person name="Arendt D."/>
            <person name="Savage R."/>
            <person name="Osoegawa K."/>
            <person name="de Jong P."/>
            <person name="Grimwood J."/>
            <person name="Chapman J.A."/>
            <person name="Shapiro H."/>
            <person name="Aerts A."/>
            <person name="Otillar R.P."/>
            <person name="Terry A.Y."/>
            <person name="Boore J.L."/>
            <person name="Grigoriev I.V."/>
            <person name="Lindberg D.R."/>
            <person name="Seaver E.C."/>
            <person name="Weisblat D.A."/>
            <person name="Putnam N.H."/>
            <person name="Rokhsar D.S."/>
        </authorList>
    </citation>
    <scope>NUCLEOTIDE SEQUENCE [LARGE SCALE GENOMIC DNA]</scope>
</reference>
<keyword evidence="2" id="KW-0812">Transmembrane</keyword>
<gene>
    <name evidence="4" type="ORF">LOTGIDRAFT_212648</name>
</gene>
<evidence type="ECO:0000259" key="3">
    <source>
        <dbReference type="PROSITE" id="PS50850"/>
    </source>
</evidence>
<feature type="domain" description="Major facilitator superfamily (MFS) profile" evidence="3">
    <location>
        <begin position="33"/>
        <end position="562"/>
    </location>
</feature>
<dbReference type="GO" id="GO:0008028">
    <property type="term" value="F:monocarboxylic acid transmembrane transporter activity"/>
    <property type="evidence" value="ECO:0007669"/>
    <property type="project" value="TreeGrafter"/>
</dbReference>
<proteinExistence type="predicted"/>
<feature type="transmembrane region" description="Helical" evidence="2">
    <location>
        <begin position="469"/>
        <end position="495"/>
    </location>
</feature>
<feature type="transmembrane region" description="Helical" evidence="2">
    <location>
        <begin position="540"/>
        <end position="559"/>
    </location>
</feature>
<evidence type="ECO:0000256" key="2">
    <source>
        <dbReference type="SAM" id="Phobius"/>
    </source>
</evidence>
<dbReference type="PANTHER" id="PTHR11360">
    <property type="entry name" value="MONOCARBOXYLATE TRANSPORTER"/>
    <property type="match status" value="1"/>
</dbReference>
<dbReference type="OMA" id="ARMVVII"/>
<dbReference type="OrthoDB" id="6499973at2759"/>
<dbReference type="GO" id="GO:0016020">
    <property type="term" value="C:membrane"/>
    <property type="evidence" value="ECO:0007669"/>
    <property type="project" value="UniProtKB-SubCell"/>
</dbReference>
<sequence length="576" mass="62399">MGKSKQAQRPAVEDIGNDYDISTFIPTPPDGGWGWVIVLASFVSNFIVDGICYTFGIFLLEFSQAFDESKSKISLVGSLQAGMYLCAGPIVSALTNRFGCRPVTIVGSMIAGGAFLLATLSPSVDMLLVTYGLLGGFGFGMMYLPAIVSVGFYFDRRRAMATGIAVCGSGVGTFVFAPLSKYLLDIYDWKNALLILAGIVLNGIVCGALMRPLKPGVDKKKGGSGVAYSSVPNIVITRVDQTVDDINSSACVETLTTGDKTESDQLVQVPCVNMEDKVHRNALELPNANRTFISDANIHKLKDELARPMYRKDLFYSGSIMHIPQYRSQQDMKTYIKSVTSIPGDMLDDESYHFIRCKCIPNSARDALEQMLNFSVLKNVPFLFICFGNILSMIGFYVPFVYIADKAVGLEIAPQKAAFLLSIIGITNTVGRILAGCLADFMKGRSLLINNISMLLCGISTLLCPFCDTYITLCIYTAVFGLCVGVYISLSSIILCDLLGLEHLTSAFGLLTLARGLSSCAGPPIAGAVYEMTQSLNPSFYLSGAMITAGAVCHFILMMPCMRRFAPERNTEVADE</sequence>
<name>V4B8E1_LOTGI</name>
<feature type="transmembrane region" description="Helical" evidence="2">
    <location>
        <begin position="507"/>
        <end position="528"/>
    </location>
</feature>
<dbReference type="InterPro" id="IPR011701">
    <property type="entry name" value="MFS"/>
</dbReference>
<feature type="transmembrane region" description="Helical" evidence="2">
    <location>
        <begin position="192"/>
        <end position="210"/>
    </location>
</feature>
<evidence type="ECO:0000313" key="5">
    <source>
        <dbReference type="Proteomes" id="UP000030746"/>
    </source>
</evidence>
<feature type="transmembrane region" description="Helical" evidence="2">
    <location>
        <begin position="447"/>
        <end position="463"/>
    </location>
</feature>
<dbReference type="SUPFAM" id="SSF103473">
    <property type="entry name" value="MFS general substrate transporter"/>
    <property type="match status" value="1"/>
</dbReference>
<dbReference type="Gene3D" id="1.20.1250.20">
    <property type="entry name" value="MFS general substrate transporter like domains"/>
    <property type="match status" value="2"/>
</dbReference>
<evidence type="ECO:0000256" key="1">
    <source>
        <dbReference type="ARBA" id="ARBA00004141"/>
    </source>
</evidence>
<keyword evidence="2" id="KW-1133">Transmembrane helix</keyword>
<dbReference type="CTD" id="20246375"/>
<dbReference type="InterPro" id="IPR050327">
    <property type="entry name" value="Proton-linked_MCT"/>
</dbReference>
<accession>V4B8E1</accession>
<protein>
    <recommendedName>
        <fullName evidence="3">Major facilitator superfamily (MFS) profile domain-containing protein</fullName>
    </recommendedName>
</protein>
<organism evidence="4 5">
    <name type="scientific">Lottia gigantea</name>
    <name type="common">Giant owl limpet</name>
    <dbReference type="NCBI Taxonomy" id="225164"/>
    <lineage>
        <taxon>Eukaryota</taxon>
        <taxon>Metazoa</taxon>
        <taxon>Spiralia</taxon>
        <taxon>Lophotrochozoa</taxon>
        <taxon>Mollusca</taxon>
        <taxon>Gastropoda</taxon>
        <taxon>Patellogastropoda</taxon>
        <taxon>Lottioidea</taxon>
        <taxon>Lottiidae</taxon>
        <taxon>Lottia</taxon>
    </lineage>
</organism>
<feature type="transmembrane region" description="Helical" evidence="2">
    <location>
        <begin position="416"/>
        <end position="435"/>
    </location>
</feature>
<feature type="transmembrane region" description="Helical" evidence="2">
    <location>
        <begin position="33"/>
        <end position="60"/>
    </location>
</feature>
<dbReference type="Pfam" id="PF07690">
    <property type="entry name" value="MFS_1"/>
    <property type="match status" value="2"/>
</dbReference>
<keyword evidence="5" id="KW-1185">Reference proteome</keyword>
<feature type="transmembrane region" description="Helical" evidence="2">
    <location>
        <begin position="103"/>
        <end position="122"/>
    </location>
</feature>
<evidence type="ECO:0000313" key="4">
    <source>
        <dbReference type="EMBL" id="ESP02002.1"/>
    </source>
</evidence>
<dbReference type="Proteomes" id="UP000030746">
    <property type="component" value="Unassembled WGS sequence"/>
</dbReference>
<feature type="transmembrane region" description="Helical" evidence="2">
    <location>
        <begin position="161"/>
        <end position="180"/>
    </location>
</feature>
<dbReference type="PANTHER" id="PTHR11360:SF286">
    <property type="entry name" value="GH22266P"/>
    <property type="match status" value="1"/>
</dbReference>